<dbReference type="Pfam" id="PF06574">
    <property type="entry name" value="FAD_syn"/>
    <property type="match status" value="1"/>
</dbReference>
<dbReference type="Proteomes" id="UP000626026">
    <property type="component" value="Unassembled WGS sequence"/>
</dbReference>
<evidence type="ECO:0000256" key="2">
    <source>
        <dbReference type="ARBA" id="ARBA00004726"/>
    </source>
</evidence>
<evidence type="ECO:0000259" key="16">
    <source>
        <dbReference type="SMART" id="SM00904"/>
    </source>
</evidence>
<keyword evidence="18" id="KW-1185">Reference proteome</keyword>
<dbReference type="NCBIfam" id="NF004160">
    <property type="entry name" value="PRK05627.1-3"/>
    <property type="match status" value="1"/>
</dbReference>
<organism evidence="17 18">
    <name type="scientific">Teichococcus aerophilus</name>
    <dbReference type="NCBI Taxonomy" id="1224513"/>
    <lineage>
        <taxon>Bacteria</taxon>
        <taxon>Pseudomonadati</taxon>
        <taxon>Pseudomonadota</taxon>
        <taxon>Alphaproteobacteria</taxon>
        <taxon>Acetobacterales</taxon>
        <taxon>Roseomonadaceae</taxon>
        <taxon>Roseomonas</taxon>
    </lineage>
</organism>
<dbReference type="GO" id="GO:0008531">
    <property type="term" value="F:riboflavin kinase activity"/>
    <property type="evidence" value="ECO:0007669"/>
    <property type="project" value="UniProtKB-EC"/>
</dbReference>
<comment type="catalytic activity">
    <reaction evidence="14 15">
        <text>FMN + ATP + H(+) = FAD + diphosphate</text>
        <dbReference type="Rhea" id="RHEA:17237"/>
        <dbReference type="ChEBI" id="CHEBI:15378"/>
        <dbReference type="ChEBI" id="CHEBI:30616"/>
        <dbReference type="ChEBI" id="CHEBI:33019"/>
        <dbReference type="ChEBI" id="CHEBI:57692"/>
        <dbReference type="ChEBI" id="CHEBI:58210"/>
        <dbReference type="EC" id="2.7.7.2"/>
    </reaction>
</comment>
<comment type="similarity">
    <text evidence="15">Belongs to the ribF family.</text>
</comment>
<comment type="catalytic activity">
    <reaction evidence="13 15">
        <text>riboflavin + ATP = FMN + ADP + H(+)</text>
        <dbReference type="Rhea" id="RHEA:14357"/>
        <dbReference type="ChEBI" id="CHEBI:15378"/>
        <dbReference type="ChEBI" id="CHEBI:30616"/>
        <dbReference type="ChEBI" id="CHEBI:57986"/>
        <dbReference type="ChEBI" id="CHEBI:58210"/>
        <dbReference type="ChEBI" id="CHEBI:456216"/>
        <dbReference type="EC" id="2.7.1.26"/>
    </reaction>
</comment>
<evidence type="ECO:0000256" key="10">
    <source>
        <dbReference type="ARBA" id="ARBA00022827"/>
    </source>
</evidence>
<proteinExistence type="inferred from homology"/>
<dbReference type="InterPro" id="IPR015865">
    <property type="entry name" value="Riboflavin_kinase_bac/euk"/>
</dbReference>
<evidence type="ECO:0000313" key="18">
    <source>
        <dbReference type="Proteomes" id="UP000626026"/>
    </source>
</evidence>
<dbReference type="PANTHER" id="PTHR22749">
    <property type="entry name" value="RIBOFLAVIN KINASE/FMN ADENYLYLTRANSFERASE"/>
    <property type="match status" value="1"/>
</dbReference>
<dbReference type="SUPFAM" id="SSF82114">
    <property type="entry name" value="Riboflavin kinase-like"/>
    <property type="match status" value="1"/>
</dbReference>
<dbReference type="CDD" id="cd02064">
    <property type="entry name" value="FAD_synthetase_N"/>
    <property type="match status" value="1"/>
</dbReference>
<keyword evidence="5 15" id="KW-0288">FMN</keyword>
<evidence type="ECO:0000256" key="1">
    <source>
        <dbReference type="ARBA" id="ARBA00002121"/>
    </source>
</evidence>
<comment type="function">
    <text evidence="1">Catalyzes the phosphorylation of riboflavin to FMN followed by the adenylation of FMN to FAD.</text>
</comment>
<dbReference type="EC" id="2.7.7.2" evidence="15"/>
<gene>
    <name evidence="17" type="ORF">IBL26_09220</name>
</gene>
<dbReference type="PANTHER" id="PTHR22749:SF6">
    <property type="entry name" value="RIBOFLAVIN KINASE"/>
    <property type="match status" value="1"/>
</dbReference>
<evidence type="ECO:0000256" key="9">
    <source>
        <dbReference type="ARBA" id="ARBA00022777"/>
    </source>
</evidence>
<comment type="caution">
    <text evidence="17">The sequence shown here is derived from an EMBL/GenBank/DDBJ whole genome shotgun (WGS) entry which is preliminary data.</text>
</comment>
<dbReference type="GO" id="GO:0003919">
    <property type="term" value="F:FMN adenylyltransferase activity"/>
    <property type="evidence" value="ECO:0007669"/>
    <property type="project" value="UniProtKB-EC"/>
</dbReference>
<dbReference type="InterPro" id="IPR023465">
    <property type="entry name" value="Riboflavin_kinase_dom_sf"/>
</dbReference>
<evidence type="ECO:0000313" key="17">
    <source>
        <dbReference type="EMBL" id="MBC9207012.1"/>
    </source>
</evidence>
<sequence length="308" mass="33085">MTLLLRDWRAVPEEARGATLALGNFDGMHLGHRAVLAAAHAGRPELKLGALTFEPHPREHFRPEDPPFRLTLLPAKLEQLSALGCAFVLALPFDATLAAMPADQFVRDVLHGALGARHLACGMDFAFGYRRGGDVAFLSHHAEQLGIGITVVPPVSDAEGPLSSSRIRRVLQDGYPERAARKLGRVWEICGPVSHGDKRGRTIGFPTANVPLGRHLEPARGVYAVRVRLADGRVVDGVANIGARPTVGGTESRVEAHLFDFAEDLYGQEVSVGLVAFLRAEKKFSGLPELTAQIAADAASAREILRAG</sequence>
<dbReference type="EC" id="2.7.1.26" evidence="15"/>
<comment type="pathway">
    <text evidence="2 15">Cofactor biosynthesis; FAD biosynthesis; FAD from FMN: step 1/1.</text>
</comment>
<dbReference type="InterPro" id="IPR002606">
    <property type="entry name" value="Riboflavin_kinase_bac"/>
</dbReference>
<evidence type="ECO:0000256" key="15">
    <source>
        <dbReference type="PIRNR" id="PIRNR004491"/>
    </source>
</evidence>
<evidence type="ECO:0000256" key="11">
    <source>
        <dbReference type="ARBA" id="ARBA00022840"/>
    </source>
</evidence>
<dbReference type="Gene3D" id="3.40.50.620">
    <property type="entry name" value="HUPs"/>
    <property type="match status" value="1"/>
</dbReference>
<dbReference type="SMART" id="SM00904">
    <property type="entry name" value="Flavokinase"/>
    <property type="match status" value="1"/>
</dbReference>
<protein>
    <recommendedName>
        <fullName evidence="15">Riboflavin biosynthesis protein</fullName>
    </recommendedName>
    <domain>
        <recommendedName>
            <fullName evidence="15">Riboflavin kinase</fullName>
            <ecNumber evidence="15">2.7.1.26</ecNumber>
        </recommendedName>
        <alternativeName>
            <fullName evidence="15">Flavokinase</fullName>
        </alternativeName>
    </domain>
    <domain>
        <recommendedName>
            <fullName evidence="15">FMN adenylyltransferase</fullName>
            <ecNumber evidence="15">2.7.7.2</ecNumber>
        </recommendedName>
        <alternativeName>
            <fullName evidence="15">FAD pyrophosphorylase</fullName>
        </alternativeName>
        <alternativeName>
            <fullName evidence="15">FAD synthase</fullName>
        </alternativeName>
    </domain>
</protein>
<evidence type="ECO:0000256" key="12">
    <source>
        <dbReference type="ARBA" id="ARBA00023268"/>
    </source>
</evidence>
<feature type="domain" description="Riboflavin kinase" evidence="16">
    <location>
        <begin position="182"/>
        <end position="306"/>
    </location>
</feature>
<dbReference type="NCBIfam" id="TIGR00083">
    <property type="entry name" value="ribF"/>
    <property type="match status" value="1"/>
</dbReference>
<evidence type="ECO:0000256" key="6">
    <source>
        <dbReference type="ARBA" id="ARBA00022679"/>
    </source>
</evidence>
<keyword evidence="6 15" id="KW-0808">Transferase</keyword>
<evidence type="ECO:0000256" key="3">
    <source>
        <dbReference type="ARBA" id="ARBA00005201"/>
    </source>
</evidence>
<evidence type="ECO:0000256" key="13">
    <source>
        <dbReference type="ARBA" id="ARBA00047880"/>
    </source>
</evidence>
<name>A0ABR7RLK9_9PROT</name>
<reference evidence="17 18" key="1">
    <citation type="journal article" date="2013" name="Int. J. Syst. Evol. Microbiol.">
        <title>Roseomonas aerophila sp. nov., isolated from air.</title>
        <authorList>
            <person name="Kim S.J."/>
            <person name="Weon H.Y."/>
            <person name="Ahn J.H."/>
            <person name="Hong S.B."/>
            <person name="Seok S.J."/>
            <person name="Whang K.S."/>
            <person name="Kwon S.W."/>
        </authorList>
    </citation>
    <scope>NUCLEOTIDE SEQUENCE [LARGE SCALE GENOMIC DNA]</scope>
    <source>
        <strain evidence="17 18">NBRC 108923</strain>
    </source>
</reference>
<keyword evidence="10 15" id="KW-0274">FAD</keyword>
<keyword evidence="12" id="KW-0511">Multifunctional enzyme</keyword>
<dbReference type="InterPro" id="IPR015864">
    <property type="entry name" value="FAD_synthase"/>
</dbReference>
<dbReference type="InterPro" id="IPR023468">
    <property type="entry name" value="Riboflavin_kinase"/>
</dbReference>
<evidence type="ECO:0000256" key="7">
    <source>
        <dbReference type="ARBA" id="ARBA00022695"/>
    </source>
</evidence>
<dbReference type="Pfam" id="PF01687">
    <property type="entry name" value="Flavokinase"/>
    <property type="match status" value="1"/>
</dbReference>
<evidence type="ECO:0000256" key="4">
    <source>
        <dbReference type="ARBA" id="ARBA00022630"/>
    </source>
</evidence>
<keyword evidence="7 15" id="KW-0548">Nucleotidyltransferase</keyword>
<dbReference type="Gene3D" id="2.40.30.30">
    <property type="entry name" value="Riboflavin kinase-like"/>
    <property type="match status" value="1"/>
</dbReference>
<keyword evidence="4 15" id="KW-0285">Flavoprotein</keyword>
<dbReference type="RefSeq" id="WP_187784184.1">
    <property type="nucleotide sequence ID" value="NZ_JACTVA010000012.1"/>
</dbReference>
<keyword evidence="11 15" id="KW-0067">ATP-binding</keyword>
<keyword evidence="9 15" id="KW-0418">Kinase</keyword>
<evidence type="ECO:0000256" key="5">
    <source>
        <dbReference type="ARBA" id="ARBA00022643"/>
    </source>
</evidence>
<dbReference type="InterPro" id="IPR014729">
    <property type="entry name" value="Rossmann-like_a/b/a_fold"/>
</dbReference>
<comment type="pathway">
    <text evidence="3 15">Cofactor biosynthesis; FMN biosynthesis; FMN from riboflavin (ATP route): step 1/1.</text>
</comment>
<dbReference type="SUPFAM" id="SSF52374">
    <property type="entry name" value="Nucleotidylyl transferase"/>
    <property type="match status" value="1"/>
</dbReference>
<accession>A0ABR7RLK9</accession>
<evidence type="ECO:0000256" key="14">
    <source>
        <dbReference type="ARBA" id="ARBA00049494"/>
    </source>
</evidence>
<evidence type="ECO:0000256" key="8">
    <source>
        <dbReference type="ARBA" id="ARBA00022741"/>
    </source>
</evidence>
<dbReference type="PIRSF" id="PIRSF004491">
    <property type="entry name" value="FAD_Synth"/>
    <property type="match status" value="1"/>
</dbReference>
<keyword evidence="8 15" id="KW-0547">Nucleotide-binding</keyword>
<dbReference type="EMBL" id="JACTVA010000012">
    <property type="protein sequence ID" value="MBC9207012.1"/>
    <property type="molecule type" value="Genomic_DNA"/>
</dbReference>